<dbReference type="Gene3D" id="3.10.310.30">
    <property type="match status" value="1"/>
</dbReference>
<dbReference type="EMBL" id="CP064787">
    <property type="protein sequence ID" value="QSG06664.1"/>
    <property type="molecule type" value="Genomic_DNA"/>
</dbReference>
<dbReference type="Gene3D" id="3.90.1640.10">
    <property type="entry name" value="inorganic pyrophosphatase (n-terminal core)"/>
    <property type="match status" value="1"/>
</dbReference>
<dbReference type="InterPro" id="IPR001667">
    <property type="entry name" value="DDH_dom"/>
</dbReference>
<evidence type="ECO:0000259" key="1">
    <source>
        <dbReference type="Pfam" id="PF01368"/>
    </source>
</evidence>
<dbReference type="SUPFAM" id="SSF64182">
    <property type="entry name" value="DHH phosphoesterases"/>
    <property type="match status" value="1"/>
</dbReference>
<dbReference type="GeneID" id="68855902"/>
<dbReference type="InterPro" id="IPR051319">
    <property type="entry name" value="Oligoribo/pAp-PDE_c-di-AMP_PDE"/>
</dbReference>
<organism evidence="4 5">
    <name type="scientific">Halapricum desulfuricans</name>
    <dbReference type="NCBI Taxonomy" id="2841257"/>
    <lineage>
        <taxon>Archaea</taxon>
        <taxon>Methanobacteriati</taxon>
        <taxon>Methanobacteriota</taxon>
        <taxon>Stenosarchaea group</taxon>
        <taxon>Halobacteria</taxon>
        <taxon>Halobacteriales</taxon>
        <taxon>Haloarculaceae</taxon>
        <taxon>Halapricum</taxon>
    </lineage>
</organism>
<gene>
    <name evidence="4" type="primary">nrnA3</name>
    <name evidence="4" type="ORF">HSR121_2342</name>
</gene>
<proteinExistence type="predicted"/>
<protein>
    <submittedName>
        <fullName evidence="4">NanoRNase/pAp phosphatase</fullName>
    </submittedName>
</protein>
<dbReference type="Pfam" id="PF01368">
    <property type="entry name" value="DHH"/>
    <property type="match status" value="1"/>
</dbReference>
<dbReference type="PANTHER" id="PTHR47618">
    <property type="entry name" value="BIFUNCTIONAL OLIGORIBONUCLEASE AND PAP PHOSPHATASE NRNA"/>
    <property type="match status" value="1"/>
</dbReference>
<reference evidence="4" key="1">
    <citation type="submission" date="2020-11" db="EMBL/GenBank/DDBJ databases">
        <title>Carbohydrate-dependent, anaerobic sulfur respiration: A novel catabolism in halophilic archaea.</title>
        <authorList>
            <person name="Sorokin D.Y."/>
            <person name="Messina E."/>
            <person name="Smedile F."/>
            <person name="La Cono V."/>
            <person name="Hallsworth J.E."/>
            <person name="Yakimov M.M."/>
        </authorList>
    </citation>
    <scope>NUCLEOTIDE SEQUENCE</scope>
    <source>
        <strain evidence="4">HSR12-1</strain>
    </source>
</reference>
<dbReference type="GO" id="GO:0006813">
    <property type="term" value="P:potassium ion transport"/>
    <property type="evidence" value="ECO:0007669"/>
    <property type="project" value="InterPro"/>
</dbReference>
<dbReference type="InterPro" id="IPR036291">
    <property type="entry name" value="NAD(P)-bd_dom_sf"/>
</dbReference>
<evidence type="ECO:0000259" key="3">
    <source>
        <dbReference type="Pfam" id="PF02272"/>
    </source>
</evidence>
<dbReference type="InterPro" id="IPR038763">
    <property type="entry name" value="DHH_sf"/>
</dbReference>
<feature type="domain" description="DHHA1" evidence="3">
    <location>
        <begin position="356"/>
        <end position="442"/>
    </location>
</feature>
<name>A0A897N1W9_9EURY</name>
<dbReference type="PANTHER" id="PTHR47618:SF1">
    <property type="entry name" value="BIFUNCTIONAL OLIGORIBONUCLEASE AND PAP PHOSPHATASE NRNA"/>
    <property type="match status" value="1"/>
</dbReference>
<dbReference type="Pfam" id="PF02272">
    <property type="entry name" value="DHHA1"/>
    <property type="match status" value="1"/>
</dbReference>
<dbReference type="Proteomes" id="UP000663525">
    <property type="component" value="Chromosome"/>
</dbReference>
<dbReference type="Pfam" id="PF02254">
    <property type="entry name" value="TrkA_N"/>
    <property type="match status" value="1"/>
</dbReference>
<dbReference type="InterPro" id="IPR003156">
    <property type="entry name" value="DHHA1_dom"/>
</dbReference>
<dbReference type="RefSeq" id="WP_229113174.1">
    <property type="nucleotide sequence ID" value="NZ_CP064787.1"/>
</dbReference>
<accession>A0A897N1W9</accession>
<dbReference type="Gene3D" id="3.40.50.720">
    <property type="entry name" value="NAD(P)-binding Rossmann-like Domain"/>
    <property type="match status" value="1"/>
</dbReference>
<dbReference type="SUPFAM" id="SSF51735">
    <property type="entry name" value="NAD(P)-binding Rossmann-fold domains"/>
    <property type="match status" value="1"/>
</dbReference>
<sequence length="507" mass="54404">MRARLVAGSGTLAYELLTRLSEGDRPVVAVSDEAEWLEAVTENVPGAIVRHGDPTEPETFEAIEVEIESVLAFADDPSRTAGIVRATADTFPDALRIAYLGTGDADARAAIERDADRVVDPATATKAAITDRLSEAGSRFRNLRRVFAGIESPLSIVMHDNPDPDAIASALALARLANLAGLSAELCYYGSIAHQENRAFVNLLDIELTNLEAGDDLSAFGGFALVDHSRPGVNDQLPVETPVDVVIDHHPPREPVEAAHVDLRSDVGATSTLLVEYLQQSAIEIDETVATALLFGIRVDTDEFRREVCRADFEAAAALLPAANLGTLQRIENPSMSPETVETIGRAIRNRVRHGPVVITGVDDIQDRDALAQAADRLLNIEDVTTTLVYGIANGTIHVSARTRGADLDIGEALRDAFGAIGSAGGHADMAGAQIETGSFEAAGFEADERPLVEIVDEIVTDRFLDVLEARWNRPIRTGAGEQYHVEGEDDGRDVFVLPPETESIDD</sequence>
<feature type="domain" description="RCK N-terminal" evidence="2">
    <location>
        <begin position="5"/>
        <end position="120"/>
    </location>
</feature>
<feature type="domain" description="DDH" evidence="1">
    <location>
        <begin position="156"/>
        <end position="297"/>
    </location>
</feature>
<evidence type="ECO:0000313" key="4">
    <source>
        <dbReference type="EMBL" id="QSG06664.1"/>
    </source>
</evidence>
<evidence type="ECO:0000313" key="5">
    <source>
        <dbReference type="Proteomes" id="UP000663525"/>
    </source>
</evidence>
<dbReference type="GO" id="GO:0003676">
    <property type="term" value="F:nucleic acid binding"/>
    <property type="evidence" value="ECO:0007669"/>
    <property type="project" value="InterPro"/>
</dbReference>
<dbReference type="InterPro" id="IPR003148">
    <property type="entry name" value="RCK_N"/>
</dbReference>
<evidence type="ECO:0000259" key="2">
    <source>
        <dbReference type="Pfam" id="PF02254"/>
    </source>
</evidence>
<dbReference type="AlphaFoldDB" id="A0A897N1W9"/>